<dbReference type="InterPro" id="IPR010852">
    <property type="entry name" value="ABATE"/>
</dbReference>
<dbReference type="AlphaFoldDB" id="A0A1I4Z7H8"/>
<proteinExistence type="predicted"/>
<evidence type="ECO:0000256" key="1">
    <source>
        <dbReference type="SAM" id="MobiDB-lite"/>
    </source>
</evidence>
<dbReference type="InterPro" id="IPR023286">
    <property type="entry name" value="ABATE_dom_sf"/>
</dbReference>
<feature type="region of interest" description="Disordered" evidence="1">
    <location>
        <begin position="163"/>
        <end position="192"/>
    </location>
</feature>
<keyword evidence="4" id="KW-1185">Reference proteome</keyword>
<dbReference type="OrthoDB" id="3531194at2"/>
<evidence type="ECO:0000313" key="3">
    <source>
        <dbReference type="EMBL" id="SFN45973.1"/>
    </source>
</evidence>
<name>A0A1I4Z7H8_PSUAM</name>
<organism evidence="3 4">
    <name type="scientific">Pseudonocardia ammonioxydans</name>
    <dbReference type="NCBI Taxonomy" id="260086"/>
    <lineage>
        <taxon>Bacteria</taxon>
        <taxon>Bacillati</taxon>
        <taxon>Actinomycetota</taxon>
        <taxon>Actinomycetes</taxon>
        <taxon>Pseudonocardiales</taxon>
        <taxon>Pseudonocardiaceae</taxon>
        <taxon>Pseudonocardia</taxon>
    </lineage>
</organism>
<evidence type="ECO:0000313" key="4">
    <source>
        <dbReference type="Proteomes" id="UP000199614"/>
    </source>
</evidence>
<accession>A0A1I4Z7H8</accession>
<dbReference type="PANTHER" id="PTHR35525:SF3">
    <property type="entry name" value="BLL6575 PROTEIN"/>
    <property type="match status" value="1"/>
</dbReference>
<dbReference type="InterPro" id="IPR021005">
    <property type="entry name" value="Znf_CGNR"/>
</dbReference>
<dbReference type="PANTHER" id="PTHR35525">
    <property type="entry name" value="BLL6575 PROTEIN"/>
    <property type="match status" value="1"/>
</dbReference>
<dbReference type="STRING" id="260086.SAMN05216207_1014131"/>
<dbReference type="Proteomes" id="UP000199614">
    <property type="component" value="Unassembled WGS sequence"/>
</dbReference>
<protein>
    <submittedName>
        <fullName evidence="3">CGNR zinc finger domain-containing protein</fullName>
    </submittedName>
</protein>
<evidence type="ECO:0000259" key="2">
    <source>
        <dbReference type="Pfam" id="PF11706"/>
    </source>
</evidence>
<sequence length="192" mass="20668">MHINPYGRDPVLLAVELVNDPPSSLAELVERCLGAGLVREWEPVPADLTAVRAFLDRWTAVVDAEPGPGRAHLLNALLAEGTGPPRLTDHDGHWHLHHRDDDLGLAGVLHALIATGTATHLVTRGMDRLGRCAAPGCERVFADVSRNGRRRYCSARCGNTDAVRRHRGAQRPPEPTGELTGAAAGRSSRARA</sequence>
<dbReference type="Gene3D" id="1.10.3300.10">
    <property type="entry name" value="Jann2411-like domain"/>
    <property type="match status" value="1"/>
</dbReference>
<gene>
    <name evidence="3" type="ORF">SAMN05216207_1014131</name>
</gene>
<dbReference type="RefSeq" id="WP_093343504.1">
    <property type="nucleotide sequence ID" value="NZ_FOUY01000014.1"/>
</dbReference>
<dbReference type="Pfam" id="PF07336">
    <property type="entry name" value="ABATE"/>
    <property type="match status" value="1"/>
</dbReference>
<feature type="compositionally biased region" description="Low complexity" evidence="1">
    <location>
        <begin position="181"/>
        <end position="192"/>
    </location>
</feature>
<dbReference type="SUPFAM" id="SSF160904">
    <property type="entry name" value="Jann2411-like"/>
    <property type="match status" value="1"/>
</dbReference>
<dbReference type="Pfam" id="PF11706">
    <property type="entry name" value="zf-CGNR"/>
    <property type="match status" value="1"/>
</dbReference>
<dbReference type="EMBL" id="FOUY01000014">
    <property type="protein sequence ID" value="SFN45973.1"/>
    <property type="molecule type" value="Genomic_DNA"/>
</dbReference>
<reference evidence="3 4" key="1">
    <citation type="submission" date="2016-10" db="EMBL/GenBank/DDBJ databases">
        <authorList>
            <person name="de Groot N.N."/>
        </authorList>
    </citation>
    <scope>NUCLEOTIDE SEQUENCE [LARGE SCALE GENOMIC DNA]</scope>
    <source>
        <strain evidence="3 4">CGMCC 4.1877</strain>
    </source>
</reference>
<feature type="domain" description="Zinc finger CGNR" evidence="2">
    <location>
        <begin position="128"/>
        <end position="167"/>
    </location>
</feature>